<evidence type="ECO:0000313" key="3">
    <source>
        <dbReference type="EMBL" id="MBP2471746.1"/>
    </source>
</evidence>
<evidence type="ECO:0008006" key="5">
    <source>
        <dbReference type="Google" id="ProtNLM"/>
    </source>
</evidence>
<dbReference type="Pfam" id="PF19362">
    <property type="entry name" value="DUF5938"/>
    <property type="match status" value="1"/>
</dbReference>
<comment type="caution">
    <text evidence="3">The sequence shown here is derived from an EMBL/GenBank/DDBJ whole genome shotgun (WGS) entry which is preliminary data.</text>
</comment>
<evidence type="ECO:0000259" key="1">
    <source>
        <dbReference type="Pfam" id="PF03435"/>
    </source>
</evidence>
<dbReference type="InterPro" id="IPR005097">
    <property type="entry name" value="Sacchrp_dh_NADP-bd"/>
</dbReference>
<evidence type="ECO:0000313" key="4">
    <source>
        <dbReference type="Proteomes" id="UP001519363"/>
    </source>
</evidence>
<dbReference type="Gene3D" id="3.40.50.720">
    <property type="entry name" value="NAD(P)-binding Rossmann-like Domain"/>
    <property type="match status" value="1"/>
</dbReference>
<proteinExistence type="predicted"/>
<sequence>MTKPVVVYGASGYTGRLICEYLREYHIPFIAAGRDKAKLQAALDRVPGLDTVEHEVVEVAHDTGPLTELFTGASVVCNTVGPFAELGHEVVRACLASGAHYLDTTGEQDWLISCEERYGADMAAKGLLLSPGIAQMYTTGEIAANLCLETPGLDTLDILVFWKGHPTVASTRTILVNAALSSAYHLEHNEYVPWPADGGPQEVSVPGHHETGLALPWGGTSHPVWFRRDPRVANVKAIGGVFDRALMRAVPQIVQSALAQVEGLPEAEKLTRLHQIADSVRSEMPPRENQRVNTSLDSVHASGPLGRAHCVLHGTCNYKQTGLLQAYAAYSLLQAPPRRAGFASACQAFGHRELLGVLRSFGLVSAPVLTVHA</sequence>
<dbReference type="EMBL" id="JAGIOO010000001">
    <property type="protein sequence ID" value="MBP2471746.1"/>
    <property type="molecule type" value="Genomic_DNA"/>
</dbReference>
<feature type="domain" description="Saccharopine dehydrogenase NADP binding" evidence="1">
    <location>
        <begin position="5"/>
        <end position="106"/>
    </location>
</feature>
<accession>A0ABS5A5B1</accession>
<dbReference type="PANTHER" id="PTHR43781">
    <property type="entry name" value="SACCHAROPINE DEHYDROGENASE"/>
    <property type="match status" value="1"/>
</dbReference>
<protein>
    <recommendedName>
        <fullName evidence="5">Saccharopine dehydrogenase</fullName>
    </recommendedName>
</protein>
<dbReference type="Pfam" id="PF03435">
    <property type="entry name" value="Sacchrp_dh_NADP"/>
    <property type="match status" value="1"/>
</dbReference>
<dbReference type="InterPro" id="IPR045982">
    <property type="entry name" value="DUF5938"/>
</dbReference>
<name>A0ABS5A5B1_9PSEU</name>
<dbReference type="RefSeq" id="WP_086783971.1">
    <property type="nucleotide sequence ID" value="NZ_JAGIOO010000001.1"/>
</dbReference>
<keyword evidence="4" id="KW-1185">Reference proteome</keyword>
<dbReference type="InterPro" id="IPR036291">
    <property type="entry name" value="NAD(P)-bd_dom_sf"/>
</dbReference>
<dbReference type="PANTHER" id="PTHR43781:SF1">
    <property type="entry name" value="SACCHAROPINE DEHYDROGENASE"/>
    <property type="match status" value="1"/>
</dbReference>
<organism evidence="3 4">
    <name type="scientific">Crossiella equi</name>
    <dbReference type="NCBI Taxonomy" id="130796"/>
    <lineage>
        <taxon>Bacteria</taxon>
        <taxon>Bacillati</taxon>
        <taxon>Actinomycetota</taxon>
        <taxon>Actinomycetes</taxon>
        <taxon>Pseudonocardiales</taxon>
        <taxon>Pseudonocardiaceae</taxon>
        <taxon>Crossiella</taxon>
    </lineage>
</organism>
<reference evidence="3 4" key="1">
    <citation type="submission" date="2021-03" db="EMBL/GenBank/DDBJ databases">
        <title>Sequencing the genomes of 1000 actinobacteria strains.</title>
        <authorList>
            <person name="Klenk H.-P."/>
        </authorList>
    </citation>
    <scope>NUCLEOTIDE SEQUENCE [LARGE SCALE GENOMIC DNA]</scope>
    <source>
        <strain evidence="3 4">DSM 44580</strain>
    </source>
</reference>
<feature type="domain" description="DUF5938" evidence="2">
    <location>
        <begin position="138"/>
        <end position="372"/>
    </location>
</feature>
<evidence type="ECO:0000259" key="2">
    <source>
        <dbReference type="Pfam" id="PF19362"/>
    </source>
</evidence>
<dbReference type="Proteomes" id="UP001519363">
    <property type="component" value="Unassembled WGS sequence"/>
</dbReference>
<dbReference type="SUPFAM" id="SSF51735">
    <property type="entry name" value="NAD(P)-binding Rossmann-fold domains"/>
    <property type="match status" value="1"/>
</dbReference>
<gene>
    <name evidence="3" type="ORF">JOF53_000618</name>
</gene>